<comment type="caution">
    <text evidence="1">The sequence shown here is derived from an EMBL/GenBank/DDBJ whole genome shotgun (WGS) entry which is preliminary data.</text>
</comment>
<keyword evidence="2" id="KW-1185">Reference proteome</keyword>
<evidence type="ECO:0000313" key="1">
    <source>
        <dbReference type="EMBL" id="CAK5115051.1"/>
    </source>
</evidence>
<dbReference type="Proteomes" id="UP001497535">
    <property type="component" value="Unassembled WGS sequence"/>
</dbReference>
<reference evidence="1" key="1">
    <citation type="submission" date="2023-11" db="EMBL/GenBank/DDBJ databases">
        <authorList>
            <person name="Poullet M."/>
        </authorList>
    </citation>
    <scope>NUCLEOTIDE SEQUENCE</scope>
    <source>
        <strain evidence="1">E1834</strain>
    </source>
</reference>
<dbReference type="EMBL" id="CAVMJV010000151">
    <property type="protein sequence ID" value="CAK5115051.1"/>
    <property type="molecule type" value="Genomic_DNA"/>
</dbReference>
<proteinExistence type="predicted"/>
<organism evidence="1 2">
    <name type="scientific">Meloidogyne enterolobii</name>
    <name type="common">Root-knot nematode worm</name>
    <name type="synonym">Meloidogyne mayaguensis</name>
    <dbReference type="NCBI Taxonomy" id="390850"/>
    <lineage>
        <taxon>Eukaryota</taxon>
        <taxon>Metazoa</taxon>
        <taxon>Ecdysozoa</taxon>
        <taxon>Nematoda</taxon>
        <taxon>Chromadorea</taxon>
        <taxon>Rhabditida</taxon>
        <taxon>Tylenchina</taxon>
        <taxon>Tylenchomorpha</taxon>
        <taxon>Tylenchoidea</taxon>
        <taxon>Meloidogynidae</taxon>
        <taxon>Meloidogyninae</taxon>
        <taxon>Meloidogyne</taxon>
    </lineage>
</organism>
<protein>
    <submittedName>
        <fullName evidence="1">Uncharacterized protein</fullName>
    </submittedName>
</protein>
<sequence length="381" mass="45192">MSSMPQLSNDVLQIISEKLLFKKPLDEEMYRKDRRPDSKQMDLRLLTGYTLFMYHSAKNMQAFLSNFTKIKVLEFFTCGEFRIDLYKDKVLPWDVKKKNNNFTGPYSVSKQLFLDLHRAGFLRISNIQINECLYDFPDETFECLVNMKAVHTPSTSSLIKISNLEVSEYAVTFQKHLTTLLSINAENIEFDIRKNLIFVCSSSNEPPIVNERTKKIVTMCRLEMESMNNFLYHFKNYKDFLLLCCPNLEYMEFEFTNYINFYLEEVENSSNDYLTKLEVIIVPIIEDLKLLHRGSEHLKIRIEFTAKFSIREEFESISNEHTIFTLGDEFVIDKLSDEYSSYIARNIKFSDSIGRQHECLFQIFCENPYYNCKFYKKYIFC</sequence>
<name>A0ACB1B3E0_MELEN</name>
<evidence type="ECO:0000313" key="2">
    <source>
        <dbReference type="Proteomes" id="UP001497535"/>
    </source>
</evidence>
<accession>A0ACB1B3E0</accession>
<gene>
    <name evidence="1" type="ORF">MENTE1834_LOCUS45501</name>
</gene>